<evidence type="ECO:0000313" key="3">
    <source>
        <dbReference type="Proteomes" id="UP000077363"/>
    </source>
</evidence>
<gene>
    <name evidence="2" type="ORF">SU48_04300</name>
</gene>
<feature type="compositionally biased region" description="Pro residues" evidence="1">
    <location>
        <begin position="34"/>
        <end position="43"/>
    </location>
</feature>
<evidence type="ECO:0000256" key="1">
    <source>
        <dbReference type="SAM" id="MobiDB-lite"/>
    </source>
</evidence>
<protein>
    <submittedName>
        <fullName evidence="2">Uncharacterized protein</fullName>
    </submittedName>
</protein>
<dbReference type="Proteomes" id="UP000077363">
    <property type="component" value="Chromosome"/>
</dbReference>
<feature type="region of interest" description="Disordered" evidence="1">
    <location>
        <begin position="1"/>
        <end position="68"/>
    </location>
</feature>
<accession>A0A172T839</accession>
<organism evidence="2 3">
    <name type="scientific">Deinococcus puniceus</name>
    <dbReference type="NCBI Taxonomy" id="1182568"/>
    <lineage>
        <taxon>Bacteria</taxon>
        <taxon>Thermotogati</taxon>
        <taxon>Deinococcota</taxon>
        <taxon>Deinococci</taxon>
        <taxon>Deinococcales</taxon>
        <taxon>Deinococcaceae</taxon>
        <taxon>Deinococcus</taxon>
    </lineage>
</organism>
<dbReference type="KEGG" id="dpu:SU48_04300"/>
<feature type="compositionally biased region" description="Low complexity" evidence="1">
    <location>
        <begin position="44"/>
        <end position="56"/>
    </location>
</feature>
<evidence type="ECO:0000313" key="2">
    <source>
        <dbReference type="EMBL" id="ANE43117.1"/>
    </source>
</evidence>
<proteinExistence type="predicted"/>
<dbReference type="AlphaFoldDB" id="A0A172T839"/>
<name>A0A172T839_9DEIO</name>
<dbReference type="EMBL" id="CP011387">
    <property type="protein sequence ID" value="ANE43117.1"/>
    <property type="molecule type" value="Genomic_DNA"/>
</dbReference>
<reference evidence="2 3" key="1">
    <citation type="submission" date="2015-01" db="EMBL/GenBank/DDBJ databases">
        <title>Deinococcus puniceus/DY1/ whole genome sequencing.</title>
        <authorList>
            <person name="Kim M.K."/>
            <person name="Srinivasan S."/>
            <person name="Lee J.-J."/>
        </authorList>
    </citation>
    <scope>NUCLEOTIDE SEQUENCE [LARGE SCALE GENOMIC DNA]</scope>
    <source>
        <strain evidence="2 3">DY1</strain>
    </source>
</reference>
<sequence length="68" mass="7089">MGARRFGPAAPPPGQIRPAKCSCPESLPAESAGPRPPTAPPRHPFAAPLRRPAAPAETRIPAVFRSAE</sequence>
<keyword evidence="3" id="KW-1185">Reference proteome</keyword>